<dbReference type="Proteomes" id="UP001383192">
    <property type="component" value="Unassembled WGS sequence"/>
</dbReference>
<evidence type="ECO:0000259" key="3">
    <source>
        <dbReference type="PROSITE" id="PS50157"/>
    </source>
</evidence>
<evidence type="ECO:0000256" key="2">
    <source>
        <dbReference type="SAM" id="MobiDB-lite"/>
    </source>
</evidence>
<dbReference type="InterPro" id="IPR013087">
    <property type="entry name" value="Znf_C2H2_type"/>
</dbReference>
<feature type="compositionally biased region" description="Polar residues" evidence="2">
    <location>
        <begin position="428"/>
        <end position="439"/>
    </location>
</feature>
<keyword evidence="5" id="KW-1185">Reference proteome</keyword>
<organism evidence="4 5">
    <name type="scientific">Paramarasmius palmivorus</name>
    <dbReference type="NCBI Taxonomy" id="297713"/>
    <lineage>
        <taxon>Eukaryota</taxon>
        <taxon>Fungi</taxon>
        <taxon>Dikarya</taxon>
        <taxon>Basidiomycota</taxon>
        <taxon>Agaricomycotina</taxon>
        <taxon>Agaricomycetes</taxon>
        <taxon>Agaricomycetidae</taxon>
        <taxon>Agaricales</taxon>
        <taxon>Marasmiineae</taxon>
        <taxon>Marasmiaceae</taxon>
        <taxon>Paramarasmius</taxon>
    </lineage>
</organism>
<feature type="compositionally biased region" description="Polar residues" evidence="2">
    <location>
        <begin position="447"/>
        <end position="459"/>
    </location>
</feature>
<evidence type="ECO:0000313" key="4">
    <source>
        <dbReference type="EMBL" id="KAK7026434.1"/>
    </source>
</evidence>
<keyword evidence="1" id="KW-0862">Zinc</keyword>
<feature type="region of interest" description="Disordered" evidence="2">
    <location>
        <begin position="421"/>
        <end position="463"/>
    </location>
</feature>
<proteinExistence type="predicted"/>
<sequence length="638" mass="70776">MPVIPAAPLTQQGLAESADRQSSIKELDDLYEELFGSSDPDPDQWDFSAHPRGSSTPPILDTLDRRYSTPPHAASSPDTAADLARKVDQPSIPTTPPSPPIDEQRKDVKAANQPQQGSPCEARESRSRRRSQAALEVDEDATSAVVTTQNEPQMSKENQPILTTEVPQSVAANPNRNQVLGKRRSPQEQKDSKPKMTEKLLKLALPVVIRFLLELKTKIPQIFERDEWELLLGTAVRTLYVSNVEYFVREGIVLKEGSTVDMSNLWDGTLAFCQETIDHFIMDILGGDVDTTGNVQRVTSVEPTPTQDSGLLQLPFADERLDPDIFQRMSHVDPSLAIQRPIRPLPHWSPQRASPMQIDGSHHPQHASSMDPLVCMPTLPSPNNHPYHLALTPQVNEPRNVQQNLHQQQPYYQMPYHEPQWHRHSQHFPATQSPANSQGVDHIIHTSHPSAPASGTNANPRPRGFKWVHKTFPKMAVPATATNHASPPAPPQAGPSLPRPQSATSSASPLPSATKVNTDSRPCGCLCSDNSLCGQLVAPDGVVAHFLSVHGIEPDKTGPHAGKYKCPWHSCCINANGEHTENYYRDDTFWRHLKSVHFKFERLRCGRCGESYSRRSSWKRHVDVCGSKKPKGQDVATT</sequence>
<keyword evidence="1" id="KW-0863">Zinc-finger</keyword>
<keyword evidence="1" id="KW-0479">Metal-binding</keyword>
<dbReference type="GO" id="GO:0008270">
    <property type="term" value="F:zinc ion binding"/>
    <property type="evidence" value="ECO:0007669"/>
    <property type="project" value="UniProtKB-KW"/>
</dbReference>
<reference evidence="4 5" key="1">
    <citation type="submission" date="2024-01" db="EMBL/GenBank/DDBJ databases">
        <title>A draft genome for a cacao thread blight-causing isolate of Paramarasmius palmivorus.</title>
        <authorList>
            <person name="Baruah I.K."/>
            <person name="Bukari Y."/>
            <person name="Amoako-Attah I."/>
            <person name="Meinhardt L.W."/>
            <person name="Bailey B.A."/>
            <person name="Cohen S.P."/>
        </authorList>
    </citation>
    <scope>NUCLEOTIDE SEQUENCE [LARGE SCALE GENOMIC DNA]</scope>
    <source>
        <strain evidence="4 5">GH-12</strain>
    </source>
</reference>
<name>A0AAW0BJ00_9AGAR</name>
<accession>A0AAW0BJ00</accession>
<feature type="compositionally biased region" description="Low complexity" evidence="2">
    <location>
        <begin position="494"/>
        <end position="514"/>
    </location>
</feature>
<protein>
    <recommendedName>
        <fullName evidence="3">C2H2-type domain-containing protein</fullName>
    </recommendedName>
</protein>
<feature type="compositionally biased region" description="Basic and acidic residues" evidence="2">
    <location>
        <begin position="185"/>
        <end position="195"/>
    </location>
</feature>
<dbReference type="EMBL" id="JAYKXP010000105">
    <property type="protein sequence ID" value="KAK7026434.1"/>
    <property type="molecule type" value="Genomic_DNA"/>
</dbReference>
<gene>
    <name evidence="4" type="ORF">VNI00_015669</name>
</gene>
<comment type="caution">
    <text evidence="4">The sequence shown here is derived from an EMBL/GenBank/DDBJ whole genome shotgun (WGS) entry which is preliminary data.</text>
</comment>
<feature type="region of interest" description="Disordered" evidence="2">
    <location>
        <begin position="1"/>
        <end position="21"/>
    </location>
</feature>
<feature type="compositionally biased region" description="Polar residues" evidence="2">
    <location>
        <begin position="144"/>
        <end position="178"/>
    </location>
</feature>
<feature type="domain" description="C2H2-type" evidence="3">
    <location>
        <begin position="603"/>
        <end position="630"/>
    </location>
</feature>
<evidence type="ECO:0000256" key="1">
    <source>
        <dbReference type="PROSITE-ProRule" id="PRU00042"/>
    </source>
</evidence>
<evidence type="ECO:0000313" key="5">
    <source>
        <dbReference type="Proteomes" id="UP001383192"/>
    </source>
</evidence>
<feature type="region of interest" description="Disordered" evidence="2">
    <location>
        <begin position="33"/>
        <end position="195"/>
    </location>
</feature>
<feature type="region of interest" description="Disordered" evidence="2">
    <location>
        <begin position="480"/>
        <end position="517"/>
    </location>
</feature>
<dbReference type="AlphaFoldDB" id="A0AAW0BJ00"/>
<dbReference type="PROSITE" id="PS50157">
    <property type="entry name" value="ZINC_FINGER_C2H2_2"/>
    <property type="match status" value="1"/>
</dbReference>